<dbReference type="Proteomes" id="UP000812961">
    <property type="component" value="Unassembled WGS sequence"/>
</dbReference>
<sequence length="459" mass="53515">MRKLNCWKSTLLYPITLCMALPACHFIENAELTTKRVFSNDSLANMAVIGMYGSMANDLNMSSGATTVFTGIWSDELRYTRNEADLLDFNIGKITAGNDMMREYFWAKPYHTIYLANNCIENLRNNNKLTDTRRNQFLGECLFFRAFQYFNMVQLFSDVPLVLVTNPHVSEVLPRTPVSEIYKQMISDFIEADTLLPPNYPEGRYRATQGAAEAMLAKCYLYQKKWSQAESYASRVIETSGTELERDIRDVFLANNNDESLLHFISDNDFINTIEGAVFAPNTKIPNFILTDSLLNDFEFGDKRRTAWLDSSDYNGDIMFYPYKYKLPGNSGVRRRESYMLLRLAEQYFIRAEARIELGNLEGAIQDIDAIRLRAGLPRIKEKYTNISQNSLRGILRHEKRIEFFAEWGHRWYDLKRWGIASQVLKNKFRWEEKDLLWPIPYKDLMLNRNLTQNPGYDY</sequence>
<comment type="similarity">
    <text evidence="2">Belongs to the SusD family.</text>
</comment>
<comment type="caution">
    <text evidence="9">The sequence shown here is derived from an EMBL/GenBank/DDBJ whole genome shotgun (WGS) entry which is preliminary data.</text>
</comment>
<dbReference type="InterPro" id="IPR011990">
    <property type="entry name" value="TPR-like_helical_dom_sf"/>
</dbReference>
<comment type="subcellular location">
    <subcellularLocation>
        <location evidence="1">Cell outer membrane</location>
    </subcellularLocation>
</comment>
<gene>
    <name evidence="9" type="ORF">K1Y79_03945</name>
</gene>
<feature type="domain" description="SusD-like N-terminal" evidence="8">
    <location>
        <begin position="92"/>
        <end position="221"/>
    </location>
</feature>
<dbReference type="InterPro" id="IPR033985">
    <property type="entry name" value="SusD-like_N"/>
</dbReference>
<keyword evidence="3 6" id="KW-0732">Signal</keyword>
<feature type="chain" id="PRO_5047330905" evidence="6">
    <location>
        <begin position="26"/>
        <end position="459"/>
    </location>
</feature>
<name>A0ABS7G9T3_9BACT</name>
<dbReference type="Pfam" id="PF07980">
    <property type="entry name" value="SusD_RagB"/>
    <property type="match status" value="1"/>
</dbReference>
<dbReference type="Gene3D" id="1.25.40.390">
    <property type="match status" value="1"/>
</dbReference>
<evidence type="ECO:0000259" key="7">
    <source>
        <dbReference type="Pfam" id="PF07980"/>
    </source>
</evidence>
<reference evidence="9 10" key="1">
    <citation type="submission" date="2021-08" db="EMBL/GenBank/DDBJ databases">
        <title>The genome sequence of Chitinophaga sp. B61.</title>
        <authorList>
            <person name="Zhang X."/>
        </authorList>
    </citation>
    <scope>NUCLEOTIDE SEQUENCE [LARGE SCALE GENOMIC DNA]</scope>
    <source>
        <strain evidence="9 10">B61</strain>
    </source>
</reference>
<evidence type="ECO:0000256" key="6">
    <source>
        <dbReference type="SAM" id="SignalP"/>
    </source>
</evidence>
<keyword evidence="5" id="KW-0998">Cell outer membrane</keyword>
<dbReference type="InterPro" id="IPR012944">
    <property type="entry name" value="SusD_RagB_dom"/>
</dbReference>
<dbReference type="Pfam" id="PF14322">
    <property type="entry name" value="SusD-like_3"/>
    <property type="match status" value="1"/>
</dbReference>
<keyword evidence="4" id="KW-0472">Membrane</keyword>
<evidence type="ECO:0000313" key="10">
    <source>
        <dbReference type="Proteomes" id="UP000812961"/>
    </source>
</evidence>
<feature type="signal peptide" evidence="6">
    <location>
        <begin position="1"/>
        <end position="25"/>
    </location>
</feature>
<feature type="domain" description="RagB/SusD" evidence="7">
    <location>
        <begin position="318"/>
        <end position="457"/>
    </location>
</feature>
<evidence type="ECO:0000259" key="8">
    <source>
        <dbReference type="Pfam" id="PF14322"/>
    </source>
</evidence>
<evidence type="ECO:0000256" key="4">
    <source>
        <dbReference type="ARBA" id="ARBA00023136"/>
    </source>
</evidence>
<evidence type="ECO:0000256" key="1">
    <source>
        <dbReference type="ARBA" id="ARBA00004442"/>
    </source>
</evidence>
<organism evidence="9 10">
    <name type="scientific">Chitinophaga rhizophila</name>
    <dbReference type="NCBI Taxonomy" id="2866212"/>
    <lineage>
        <taxon>Bacteria</taxon>
        <taxon>Pseudomonadati</taxon>
        <taxon>Bacteroidota</taxon>
        <taxon>Chitinophagia</taxon>
        <taxon>Chitinophagales</taxon>
        <taxon>Chitinophagaceae</taxon>
        <taxon>Chitinophaga</taxon>
    </lineage>
</organism>
<keyword evidence="10" id="KW-1185">Reference proteome</keyword>
<dbReference type="EMBL" id="JAICCF010000001">
    <property type="protein sequence ID" value="MBW8683477.1"/>
    <property type="molecule type" value="Genomic_DNA"/>
</dbReference>
<evidence type="ECO:0000256" key="2">
    <source>
        <dbReference type="ARBA" id="ARBA00006275"/>
    </source>
</evidence>
<accession>A0ABS7G9T3</accession>
<evidence type="ECO:0000313" key="9">
    <source>
        <dbReference type="EMBL" id="MBW8683477.1"/>
    </source>
</evidence>
<dbReference type="SUPFAM" id="SSF48452">
    <property type="entry name" value="TPR-like"/>
    <property type="match status" value="1"/>
</dbReference>
<dbReference type="RefSeq" id="WP_220248697.1">
    <property type="nucleotide sequence ID" value="NZ_JAICCF010000001.1"/>
</dbReference>
<protein>
    <submittedName>
        <fullName evidence="9">RagB/SusD family nutrient uptake outer membrane protein</fullName>
    </submittedName>
</protein>
<proteinExistence type="inferred from homology"/>
<evidence type="ECO:0000256" key="5">
    <source>
        <dbReference type="ARBA" id="ARBA00023237"/>
    </source>
</evidence>
<evidence type="ECO:0000256" key="3">
    <source>
        <dbReference type="ARBA" id="ARBA00022729"/>
    </source>
</evidence>
<dbReference type="CDD" id="cd08977">
    <property type="entry name" value="SusD"/>
    <property type="match status" value="1"/>
</dbReference>